<name>A0ACB0ZLE3_MELEN</name>
<protein>
    <submittedName>
        <fullName evidence="1">Uncharacterized protein</fullName>
    </submittedName>
</protein>
<accession>A0ACB0ZLE3</accession>
<organism evidence="1 2">
    <name type="scientific">Meloidogyne enterolobii</name>
    <name type="common">Root-knot nematode worm</name>
    <name type="synonym">Meloidogyne mayaguensis</name>
    <dbReference type="NCBI Taxonomy" id="390850"/>
    <lineage>
        <taxon>Eukaryota</taxon>
        <taxon>Metazoa</taxon>
        <taxon>Ecdysozoa</taxon>
        <taxon>Nematoda</taxon>
        <taxon>Chromadorea</taxon>
        <taxon>Rhabditida</taxon>
        <taxon>Tylenchina</taxon>
        <taxon>Tylenchomorpha</taxon>
        <taxon>Tylenchoidea</taxon>
        <taxon>Meloidogynidae</taxon>
        <taxon>Meloidogyninae</taxon>
        <taxon>Meloidogyne</taxon>
    </lineage>
</organism>
<dbReference type="Proteomes" id="UP001497535">
    <property type="component" value="Unassembled WGS sequence"/>
</dbReference>
<dbReference type="EMBL" id="CAVMJV010000039">
    <property type="protein sequence ID" value="CAK5079796.1"/>
    <property type="molecule type" value="Genomic_DNA"/>
</dbReference>
<evidence type="ECO:0000313" key="2">
    <source>
        <dbReference type="Proteomes" id="UP001497535"/>
    </source>
</evidence>
<sequence>MKYLKLKVCVIVGLRKIEFRLYYFDILQLLSPFLLGFLSLPLGFCFDFCNKFENLLNNFLKIIFYFN</sequence>
<gene>
    <name evidence="1" type="ORF">MENTE1834_LOCUS26932</name>
</gene>
<proteinExistence type="predicted"/>
<comment type="caution">
    <text evidence="1">The sequence shown here is derived from an EMBL/GenBank/DDBJ whole genome shotgun (WGS) entry which is preliminary data.</text>
</comment>
<keyword evidence="2" id="KW-1185">Reference proteome</keyword>
<evidence type="ECO:0000313" key="1">
    <source>
        <dbReference type="EMBL" id="CAK5079796.1"/>
    </source>
</evidence>
<reference evidence="1" key="1">
    <citation type="submission" date="2023-11" db="EMBL/GenBank/DDBJ databases">
        <authorList>
            <person name="Poullet M."/>
        </authorList>
    </citation>
    <scope>NUCLEOTIDE SEQUENCE</scope>
    <source>
        <strain evidence="1">E1834</strain>
    </source>
</reference>